<dbReference type="InterPro" id="IPR002569">
    <property type="entry name" value="Met_Sox_Rdtase_MsrA_dom"/>
</dbReference>
<dbReference type="HAMAP" id="MF_01401">
    <property type="entry name" value="MsrA"/>
    <property type="match status" value="1"/>
</dbReference>
<reference evidence="6 7" key="1">
    <citation type="submission" date="2015-09" db="EMBL/GenBank/DDBJ databases">
        <title>Genome sequence of Acetobacterium wieringae DSM 1911.</title>
        <authorList>
            <person name="Poehlein A."/>
            <person name="Bengelsdorf F.R."/>
            <person name="Schiel-Bengelsdorf B."/>
            <person name="Duerre P."/>
            <person name="Daniel R."/>
        </authorList>
    </citation>
    <scope>NUCLEOTIDE SEQUENCE [LARGE SCALE GENOMIC DNA]</scope>
    <source>
        <strain evidence="6 7">DSM 1911</strain>
    </source>
</reference>
<dbReference type="Pfam" id="PF01625">
    <property type="entry name" value="PMSR"/>
    <property type="match status" value="1"/>
</dbReference>
<protein>
    <recommendedName>
        <fullName evidence="4">Peptide methionine sulfoxide reductase MsrA</fullName>
        <shortName evidence="4">Protein-methionine-S-oxide reductase</shortName>
        <ecNumber evidence="4">1.8.4.11</ecNumber>
    </recommendedName>
    <alternativeName>
        <fullName evidence="4">Peptide-methionine (S)-S-oxide reductase</fullName>
        <shortName evidence="4">Peptide Met(O) reductase</shortName>
    </alternativeName>
</protein>
<accession>A0A1F2PFB6</accession>
<comment type="caution">
    <text evidence="6">The sequence shown here is derived from an EMBL/GenBank/DDBJ whole genome shotgun (WGS) entry which is preliminary data.</text>
</comment>
<evidence type="ECO:0000259" key="5">
    <source>
        <dbReference type="Pfam" id="PF01625"/>
    </source>
</evidence>
<evidence type="ECO:0000256" key="2">
    <source>
        <dbReference type="ARBA" id="ARBA00047806"/>
    </source>
</evidence>
<proteinExistence type="inferred from homology"/>
<sequence length="180" mass="20153">MIRENLNNNVREITLAGGCFWGTEMYFKAIRGVIKTEVGYANGKTQNPTYEDVCHHNTGHAEVVKVTYDNQVISLPFLLSMYFEVIDPVAVNRQGNDVGIQYRTGIYYSDPADEAVILASVQALRMEYGVPLAIEVLPLENYSAAEGYHQEYLIKNPGGYCHIGNREFKKAAVARDPSIK</sequence>
<dbReference type="InterPro" id="IPR050162">
    <property type="entry name" value="MsrA_MetSO_reductase"/>
</dbReference>
<comment type="catalytic activity">
    <reaction evidence="2 4">
        <text>L-methionyl-[protein] + [thioredoxin]-disulfide + H2O = L-methionyl-(S)-S-oxide-[protein] + [thioredoxin]-dithiol</text>
        <dbReference type="Rhea" id="RHEA:14217"/>
        <dbReference type="Rhea" id="RHEA-COMP:10698"/>
        <dbReference type="Rhea" id="RHEA-COMP:10700"/>
        <dbReference type="Rhea" id="RHEA-COMP:12313"/>
        <dbReference type="Rhea" id="RHEA-COMP:12315"/>
        <dbReference type="ChEBI" id="CHEBI:15377"/>
        <dbReference type="ChEBI" id="CHEBI:16044"/>
        <dbReference type="ChEBI" id="CHEBI:29950"/>
        <dbReference type="ChEBI" id="CHEBI:44120"/>
        <dbReference type="ChEBI" id="CHEBI:50058"/>
        <dbReference type="EC" id="1.8.4.11"/>
    </reaction>
</comment>
<dbReference type="GO" id="GO:0005737">
    <property type="term" value="C:cytoplasm"/>
    <property type="evidence" value="ECO:0007669"/>
    <property type="project" value="TreeGrafter"/>
</dbReference>
<dbReference type="SUPFAM" id="SSF55068">
    <property type="entry name" value="Peptide methionine sulfoxide reductase"/>
    <property type="match status" value="1"/>
</dbReference>
<keyword evidence="1 4" id="KW-0560">Oxidoreductase</keyword>
<feature type="domain" description="Peptide methionine sulphoxide reductase MsrA" evidence="5">
    <location>
        <begin position="12"/>
        <end position="162"/>
    </location>
</feature>
<evidence type="ECO:0000313" key="6">
    <source>
        <dbReference type="EMBL" id="OFV70057.1"/>
    </source>
</evidence>
<dbReference type="Gene3D" id="3.30.1060.10">
    <property type="entry name" value="Peptide methionine sulphoxide reductase MsrA"/>
    <property type="match status" value="1"/>
</dbReference>
<dbReference type="RefSeq" id="WP_175440947.1">
    <property type="nucleotide sequence ID" value="NZ_CP097897.1"/>
</dbReference>
<dbReference type="STRING" id="52694.ACWI_22570"/>
<comment type="similarity">
    <text evidence="4">Belongs to the MsrA Met sulfoxide reductase family.</text>
</comment>
<evidence type="ECO:0000256" key="1">
    <source>
        <dbReference type="ARBA" id="ARBA00023002"/>
    </source>
</evidence>
<name>A0A1F2PFB6_9FIRM</name>
<feature type="active site" evidence="4">
    <location>
        <position position="19"/>
    </location>
</feature>
<dbReference type="PANTHER" id="PTHR42799">
    <property type="entry name" value="MITOCHONDRIAL PEPTIDE METHIONINE SULFOXIDE REDUCTASE"/>
    <property type="match status" value="1"/>
</dbReference>
<dbReference type="GO" id="GO:0008113">
    <property type="term" value="F:peptide-methionine (S)-S-oxide reductase activity"/>
    <property type="evidence" value="ECO:0007669"/>
    <property type="project" value="UniProtKB-UniRule"/>
</dbReference>
<dbReference type="PANTHER" id="PTHR42799:SF2">
    <property type="entry name" value="MITOCHONDRIAL PEPTIDE METHIONINE SULFOXIDE REDUCTASE"/>
    <property type="match status" value="1"/>
</dbReference>
<dbReference type="GO" id="GO:0033744">
    <property type="term" value="F:L-methionine:thioredoxin-disulfide S-oxidoreductase activity"/>
    <property type="evidence" value="ECO:0007669"/>
    <property type="project" value="RHEA"/>
</dbReference>
<dbReference type="NCBIfam" id="TIGR00401">
    <property type="entry name" value="msrA"/>
    <property type="match status" value="1"/>
</dbReference>
<comment type="function">
    <text evidence="4">Has an important function as a repair enzyme for proteins that have been inactivated by oxidation. Catalyzes the reversible oxidation-reduction of methionine sulfoxide in proteins to methionine.</text>
</comment>
<evidence type="ECO:0000256" key="4">
    <source>
        <dbReference type="HAMAP-Rule" id="MF_01401"/>
    </source>
</evidence>
<dbReference type="EC" id="1.8.4.11" evidence="4"/>
<evidence type="ECO:0000256" key="3">
    <source>
        <dbReference type="ARBA" id="ARBA00048782"/>
    </source>
</evidence>
<comment type="catalytic activity">
    <reaction evidence="3 4">
        <text>[thioredoxin]-disulfide + L-methionine + H2O = L-methionine (S)-S-oxide + [thioredoxin]-dithiol</text>
        <dbReference type="Rhea" id="RHEA:19993"/>
        <dbReference type="Rhea" id="RHEA-COMP:10698"/>
        <dbReference type="Rhea" id="RHEA-COMP:10700"/>
        <dbReference type="ChEBI" id="CHEBI:15377"/>
        <dbReference type="ChEBI" id="CHEBI:29950"/>
        <dbReference type="ChEBI" id="CHEBI:50058"/>
        <dbReference type="ChEBI" id="CHEBI:57844"/>
        <dbReference type="ChEBI" id="CHEBI:58772"/>
        <dbReference type="EC" id="1.8.4.11"/>
    </reaction>
</comment>
<dbReference type="AlphaFoldDB" id="A0A1F2PFB6"/>
<dbReference type="InterPro" id="IPR036509">
    <property type="entry name" value="Met_Sox_Rdtase_MsrA_sf"/>
</dbReference>
<organism evidence="6 7">
    <name type="scientific">Acetobacterium wieringae</name>
    <dbReference type="NCBI Taxonomy" id="52694"/>
    <lineage>
        <taxon>Bacteria</taxon>
        <taxon>Bacillati</taxon>
        <taxon>Bacillota</taxon>
        <taxon>Clostridia</taxon>
        <taxon>Eubacteriales</taxon>
        <taxon>Eubacteriaceae</taxon>
        <taxon>Acetobacterium</taxon>
    </lineage>
</organism>
<dbReference type="GO" id="GO:0034599">
    <property type="term" value="P:cellular response to oxidative stress"/>
    <property type="evidence" value="ECO:0007669"/>
    <property type="project" value="TreeGrafter"/>
</dbReference>
<evidence type="ECO:0000313" key="7">
    <source>
        <dbReference type="Proteomes" id="UP000176244"/>
    </source>
</evidence>
<gene>
    <name evidence="6" type="primary">msrAB</name>
    <name evidence="4" type="synonym">msrA</name>
    <name evidence="6" type="ORF">ACWI_22570</name>
</gene>
<dbReference type="EMBL" id="LKEU01000033">
    <property type="protein sequence ID" value="OFV70057.1"/>
    <property type="molecule type" value="Genomic_DNA"/>
</dbReference>
<dbReference type="Proteomes" id="UP000176244">
    <property type="component" value="Unassembled WGS sequence"/>
</dbReference>